<keyword evidence="1" id="KW-0732">Signal</keyword>
<evidence type="ECO:0000313" key="3">
    <source>
        <dbReference type="Proteomes" id="UP001150569"/>
    </source>
</evidence>
<evidence type="ECO:0000256" key="1">
    <source>
        <dbReference type="SAM" id="SignalP"/>
    </source>
</evidence>
<dbReference type="EMBL" id="JANBPT010000255">
    <property type="protein sequence ID" value="KAJ1924754.1"/>
    <property type="molecule type" value="Genomic_DNA"/>
</dbReference>
<feature type="chain" id="PRO_5040828904" evidence="1">
    <location>
        <begin position="19"/>
        <end position="234"/>
    </location>
</feature>
<name>A0A9W8DYM8_9FUNG</name>
<gene>
    <name evidence="2" type="ORF">IWQ60_004984</name>
</gene>
<reference evidence="2" key="1">
    <citation type="submission" date="2022-07" db="EMBL/GenBank/DDBJ databases">
        <title>Phylogenomic reconstructions and comparative analyses of Kickxellomycotina fungi.</title>
        <authorList>
            <person name="Reynolds N.K."/>
            <person name="Stajich J.E."/>
            <person name="Barry K."/>
            <person name="Grigoriev I.V."/>
            <person name="Crous P."/>
            <person name="Smith M.E."/>
        </authorList>
    </citation>
    <scope>NUCLEOTIDE SEQUENCE</scope>
    <source>
        <strain evidence="2">RSA 861</strain>
    </source>
</reference>
<comment type="caution">
    <text evidence="2">The sequence shown here is derived from an EMBL/GenBank/DDBJ whole genome shotgun (WGS) entry which is preliminary data.</text>
</comment>
<keyword evidence="3" id="KW-1185">Reference proteome</keyword>
<feature type="signal peptide" evidence="1">
    <location>
        <begin position="1"/>
        <end position="18"/>
    </location>
</feature>
<dbReference type="AlphaFoldDB" id="A0A9W8DYM8"/>
<protein>
    <submittedName>
        <fullName evidence="2">Uncharacterized protein</fullName>
    </submittedName>
</protein>
<accession>A0A9W8DYM8</accession>
<sequence>MRHVPVALLAFLIVQAVARPASVLSNGNPFYSLSINPNPFSDDFASHVDQTYVDPEITPENYLYDPSNSEATLDRVSADFFGSLGGDSLASYSRDGGAGYDSDNTSMGEDDTADIFDDTHTVTDDLSPEIVNRTSEDRSREMKNLKIAWAMGYKPVNYIPTASLSTSNWGEGGTERLEGGNAPNRETVVPTWPQQVIHVDPAVAERLNPESTRTRAVESFKKKLARLNLFKPSE</sequence>
<dbReference type="Proteomes" id="UP001150569">
    <property type="component" value="Unassembled WGS sequence"/>
</dbReference>
<proteinExistence type="predicted"/>
<organism evidence="2 3">
    <name type="scientific">Tieghemiomyces parasiticus</name>
    <dbReference type="NCBI Taxonomy" id="78921"/>
    <lineage>
        <taxon>Eukaryota</taxon>
        <taxon>Fungi</taxon>
        <taxon>Fungi incertae sedis</taxon>
        <taxon>Zoopagomycota</taxon>
        <taxon>Kickxellomycotina</taxon>
        <taxon>Dimargaritomycetes</taxon>
        <taxon>Dimargaritales</taxon>
        <taxon>Dimargaritaceae</taxon>
        <taxon>Tieghemiomyces</taxon>
    </lineage>
</organism>
<evidence type="ECO:0000313" key="2">
    <source>
        <dbReference type="EMBL" id="KAJ1924754.1"/>
    </source>
</evidence>